<dbReference type="InterPro" id="IPR036135">
    <property type="entry name" value="MoeA_linker/N_sf"/>
</dbReference>
<gene>
    <name evidence="2" type="primary">moeA2</name>
    <name evidence="2" type="ORF">XPU_2841</name>
</gene>
<accession>W4S5R9</accession>
<dbReference type="Proteomes" id="UP000019143">
    <property type="component" value="Unassembled WGS sequence"/>
</dbReference>
<feature type="domain" description="MoeA N-terminal and linker" evidence="1">
    <location>
        <begin position="4"/>
        <end position="65"/>
    </location>
</feature>
<dbReference type="EMBL" id="BAVB01000293">
    <property type="protein sequence ID" value="GAE51309.1"/>
    <property type="molecule type" value="Genomic_DNA"/>
</dbReference>
<dbReference type="Pfam" id="PF03453">
    <property type="entry name" value="MoeA_N"/>
    <property type="match status" value="1"/>
</dbReference>
<reference evidence="2 3" key="1">
    <citation type="submission" date="2014-01" db="EMBL/GenBank/DDBJ databases">
        <title>Genome sequence and analysis of Xanthomonas arboricola pv. pruni.</title>
        <authorList>
            <person name="Fujikawa T."/>
            <person name="Nakazono-Nagaoka E."/>
        </authorList>
    </citation>
    <scope>NUCLEOTIDE SEQUENCE [LARGE SCALE GENOMIC DNA]</scope>
    <source>
        <strain evidence="3">MAFF 311562</strain>
    </source>
</reference>
<proteinExistence type="predicted"/>
<evidence type="ECO:0000313" key="2">
    <source>
        <dbReference type="EMBL" id="GAE51309.1"/>
    </source>
</evidence>
<dbReference type="Gene3D" id="3.90.105.10">
    <property type="entry name" value="Molybdopterin biosynthesis moea protein, domain 2"/>
    <property type="match status" value="1"/>
</dbReference>
<comment type="caution">
    <text evidence="2">The sequence shown here is derived from an EMBL/GenBank/DDBJ whole genome shotgun (WGS) entry which is preliminary data.</text>
</comment>
<dbReference type="SUPFAM" id="SSF63882">
    <property type="entry name" value="MoeA N-terminal region -like"/>
    <property type="match status" value="1"/>
</dbReference>
<evidence type="ECO:0000313" key="3">
    <source>
        <dbReference type="Proteomes" id="UP000019143"/>
    </source>
</evidence>
<evidence type="ECO:0000259" key="1">
    <source>
        <dbReference type="Pfam" id="PF03453"/>
    </source>
</evidence>
<dbReference type="AlphaFoldDB" id="W4S5R9"/>
<protein>
    <submittedName>
        <fullName evidence="2">Molybdopterin biosynthesis protein MoeA</fullName>
    </submittedName>
</protein>
<organism evidence="2 3">
    <name type="scientific">Xanthomonas arboricola pv. pruni str. MAFF 311562</name>
    <dbReference type="NCBI Taxonomy" id="1414836"/>
    <lineage>
        <taxon>Bacteria</taxon>
        <taxon>Pseudomonadati</taxon>
        <taxon>Pseudomonadota</taxon>
        <taxon>Gammaproteobacteria</taxon>
        <taxon>Lysobacterales</taxon>
        <taxon>Lysobacteraceae</taxon>
        <taxon>Xanthomonas</taxon>
    </lineage>
</organism>
<sequence>MLMISYADALAIVHQQIAGLAGEWVSSADAEGRVLAQALSSPAELPAFDNSAMDGFALVTAGVARSSAANM</sequence>
<dbReference type="GO" id="GO:0032324">
    <property type="term" value="P:molybdopterin cofactor biosynthetic process"/>
    <property type="evidence" value="ECO:0007669"/>
    <property type="project" value="InterPro"/>
</dbReference>
<name>W4S5R9_9XANT</name>
<dbReference type="InterPro" id="IPR005110">
    <property type="entry name" value="MoeA_linker/N"/>
</dbReference>